<dbReference type="Proteomes" id="UP000053989">
    <property type="component" value="Unassembled WGS sequence"/>
</dbReference>
<dbReference type="EMBL" id="KN822123">
    <property type="protein sequence ID" value="KIM56060.1"/>
    <property type="molecule type" value="Genomic_DNA"/>
</dbReference>
<dbReference type="HOGENOM" id="CLU_2360969_0_0_1"/>
<evidence type="ECO:0000313" key="3">
    <source>
        <dbReference type="Proteomes" id="UP000053989"/>
    </source>
</evidence>
<name>A0A0C3D5I3_9AGAM</name>
<sequence length="96" mass="10275">MRSSQQLVEITHPSTQLSLKVAHDSQADLLTESQDVQATYFQGRRDAPAGCFVASIRSAIGQLGGCMGGTHFGMMQSWTSSSREAPKSPTSVSQTD</sequence>
<organism evidence="2 3">
    <name type="scientific">Scleroderma citrinum Foug A</name>
    <dbReference type="NCBI Taxonomy" id="1036808"/>
    <lineage>
        <taxon>Eukaryota</taxon>
        <taxon>Fungi</taxon>
        <taxon>Dikarya</taxon>
        <taxon>Basidiomycota</taxon>
        <taxon>Agaricomycotina</taxon>
        <taxon>Agaricomycetes</taxon>
        <taxon>Agaricomycetidae</taxon>
        <taxon>Boletales</taxon>
        <taxon>Sclerodermatineae</taxon>
        <taxon>Sclerodermataceae</taxon>
        <taxon>Scleroderma</taxon>
    </lineage>
</organism>
<keyword evidence="3" id="KW-1185">Reference proteome</keyword>
<reference evidence="2 3" key="1">
    <citation type="submission" date="2014-04" db="EMBL/GenBank/DDBJ databases">
        <authorList>
            <consortium name="DOE Joint Genome Institute"/>
            <person name="Kuo A."/>
            <person name="Kohler A."/>
            <person name="Nagy L.G."/>
            <person name="Floudas D."/>
            <person name="Copeland A."/>
            <person name="Barry K.W."/>
            <person name="Cichocki N."/>
            <person name="Veneault-Fourrey C."/>
            <person name="LaButti K."/>
            <person name="Lindquist E.A."/>
            <person name="Lipzen A."/>
            <person name="Lundell T."/>
            <person name="Morin E."/>
            <person name="Murat C."/>
            <person name="Sun H."/>
            <person name="Tunlid A."/>
            <person name="Henrissat B."/>
            <person name="Grigoriev I.V."/>
            <person name="Hibbett D.S."/>
            <person name="Martin F."/>
            <person name="Nordberg H.P."/>
            <person name="Cantor M.N."/>
            <person name="Hua S.X."/>
        </authorList>
    </citation>
    <scope>NUCLEOTIDE SEQUENCE [LARGE SCALE GENOMIC DNA]</scope>
    <source>
        <strain evidence="2 3">Foug A</strain>
    </source>
</reference>
<proteinExistence type="predicted"/>
<gene>
    <name evidence="2" type="ORF">SCLCIDRAFT_264840</name>
</gene>
<evidence type="ECO:0000313" key="2">
    <source>
        <dbReference type="EMBL" id="KIM56060.1"/>
    </source>
</evidence>
<dbReference type="InParanoid" id="A0A0C3D5I3"/>
<dbReference type="AlphaFoldDB" id="A0A0C3D5I3"/>
<feature type="region of interest" description="Disordered" evidence="1">
    <location>
        <begin position="77"/>
        <end position="96"/>
    </location>
</feature>
<reference evidence="3" key="2">
    <citation type="submission" date="2015-01" db="EMBL/GenBank/DDBJ databases">
        <title>Evolutionary Origins and Diversification of the Mycorrhizal Mutualists.</title>
        <authorList>
            <consortium name="DOE Joint Genome Institute"/>
            <consortium name="Mycorrhizal Genomics Consortium"/>
            <person name="Kohler A."/>
            <person name="Kuo A."/>
            <person name="Nagy L.G."/>
            <person name="Floudas D."/>
            <person name="Copeland A."/>
            <person name="Barry K.W."/>
            <person name="Cichocki N."/>
            <person name="Veneault-Fourrey C."/>
            <person name="LaButti K."/>
            <person name="Lindquist E.A."/>
            <person name="Lipzen A."/>
            <person name="Lundell T."/>
            <person name="Morin E."/>
            <person name="Murat C."/>
            <person name="Riley R."/>
            <person name="Ohm R."/>
            <person name="Sun H."/>
            <person name="Tunlid A."/>
            <person name="Henrissat B."/>
            <person name="Grigoriev I.V."/>
            <person name="Hibbett D.S."/>
            <person name="Martin F."/>
        </authorList>
    </citation>
    <scope>NUCLEOTIDE SEQUENCE [LARGE SCALE GENOMIC DNA]</scope>
    <source>
        <strain evidence="3">Foug A</strain>
    </source>
</reference>
<evidence type="ECO:0000256" key="1">
    <source>
        <dbReference type="SAM" id="MobiDB-lite"/>
    </source>
</evidence>
<accession>A0A0C3D5I3</accession>
<protein>
    <submittedName>
        <fullName evidence="2">Uncharacterized protein</fullName>
    </submittedName>
</protein>